<dbReference type="EMBL" id="FOWC01000006">
    <property type="protein sequence ID" value="SFP69596.1"/>
    <property type="molecule type" value="Genomic_DNA"/>
</dbReference>
<accession>A0A1I5SGW5</accession>
<evidence type="ECO:0000256" key="1">
    <source>
        <dbReference type="ARBA" id="ARBA00022759"/>
    </source>
</evidence>
<keyword evidence="2" id="KW-0378">Hydrolase</keyword>
<evidence type="ECO:0000259" key="3">
    <source>
        <dbReference type="SMART" id="SM00849"/>
    </source>
</evidence>
<dbReference type="GO" id="GO:0042781">
    <property type="term" value="F:3'-tRNA processing endoribonuclease activity"/>
    <property type="evidence" value="ECO:0007669"/>
    <property type="project" value="TreeGrafter"/>
</dbReference>
<dbReference type="STRING" id="112413.SAMN05421854_106310"/>
<dbReference type="InterPro" id="IPR036866">
    <property type="entry name" value="RibonucZ/Hydroxyglut_hydro"/>
</dbReference>
<evidence type="ECO:0000256" key="2">
    <source>
        <dbReference type="ARBA" id="ARBA00022801"/>
    </source>
</evidence>
<dbReference type="InterPro" id="IPR044094">
    <property type="entry name" value="AtsA-like_MBL-fold"/>
</dbReference>
<proteinExistence type="predicted"/>
<dbReference type="Proteomes" id="UP000199137">
    <property type="component" value="Unassembled WGS sequence"/>
</dbReference>
<protein>
    <submittedName>
        <fullName evidence="4">Ribonuclease BN, tRNA processing enzyme</fullName>
    </submittedName>
</protein>
<dbReference type="Gene3D" id="3.60.15.10">
    <property type="entry name" value="Ribonuclease Z/Hydroxyacylglutathione hydrolase-like"/>
    <property type="match status" value="1"/>
</dbReference>
<sequence length="290" mass="30988">MRVLGVNGGPILSTTRSQPALALVVGTRVYLVDCGGNADQQLVESGIGFAGLGNIFITHHHADHVTGLTDVAMLGWTYTPSPVGDLDVWGPPKIDAVVSGMQQSLGEATRLFSGNRPPRRVTAHVISAPATGSVEVLRDDLVRVTATRVFHGPEVPDAYAYRFDILATGRSVVFSGDTAGPNDNLIALAQGADVLFHEVQMNSAVEKLLVQQAPAAKQPGLRKHLFNSHTDVSVVPQVAHQAKVRHLVLCHYVPADLPITQFYSAVQEACRRVGFNGRLTAPSELDVISL</sequence>
<dbReference type="PANTHER" id="PTHR46018:SF2">
    <property type="entry name" value="ZINC PHOSPHODIESTERASE ELAC PROTEIN 1"/>
    <property type="match status" value="1"/>
</dbReference>
<dbReference type="Pfam" id="PF12706">
    <property type="entry name" value="Lactamase_B_2"/>
    <property type="match status" value="1"/>
</dbReference>
<dbReference type="SMART" id="SM00849">
    <property type="entry name" value="Lactamase_B"/>
    <property type="match status" value="1"/>
</dbReference>
<evidence type="ECO:0000313" key="4">
    <source>
        <dbReference type="EMBL" id="SFP69596.1"/>
    </source>
</evidence>
<reference evidence="4 5" key="1">
    <citation type="submission" date="2016-10" db="EMBL/GenBank/DDBJ databases">
        <authorList>
            <person name="de Groot N.N."/>
        </authorList>
    </citation>
    <scope>NUCLEOTIDE SEQUENCE [LARGE SCALE GENOMIC DNA]</scope>
    <source>
        <strain evidence="4 5">DSM 44637</strain>
    </source>
</reference>
<keyword evidence="1" id="KW-0540">Nuclease</keyword>
<name>A0A1I5SGW5_9PSEU</name>
<dbReference type="SUPFAM" id="SSF56281">
    <property type="entry name" value="Metallo-hydrolase/oxidoreductase"/>
    <property type="match status" value="1"/>
</dbReference>
<dbReference type="InterPro" id="IPR001279">
    <property type="entry name" value="Metallo-B-lactamas"/>
</dbReference>
<feature type="domain" description="Metallo-beta-lactamase" evidence="3">
    <location>
        <begin position="19"/>
        <end position="229"/>
    </location>
</feature>
<organism evidence="4 5">
    <name type="scientific">Amycolatopsis rubida</name>
    <dbReference type="NCBI Taxonomy" id="112413"/>
    <lineage>
        <taxon>Bacteria</taxon>
        <taxon>Bacillati</taxon>
        <taxon>Actinomycetota</taxon>
        <taxon>Actinomycetes</taxon>
        <taxon>Pseudonocardiales</taxon>
        <taxon>Pseudonocardiaceae</taxon>
        <taxon>Amycolatopsis</taxon>
    </lineage>
</organism>
<keyword evidence="1" id="KW-0255">Endonuclease</keyword>
<evidence type="ECO:0000313" key="5">
    <source>
        <dbReference type="Proteomes" id="UP000199137"/>
    </source>
</evidence>
<dbReference type="AlphaFoldDB" id="A0A1I5SGW5"/>
<dbReference type="PANTHER" id="PTHR46018">
    <property type="entry name" value="ZINC PHOSPHODIESTERASE ELAC PROTEIN 1"/>
    <property type="match status" value="1"/>
</dbReference>
<dbReference type="CDD" id="cd07719">
    <property type="entry name" value="arylsulfatase_AtsA-like_MBL-fold"/>
    <property type="match status" value="1"/>
</dbReference>
<gene>
    <name evidence="4" type="ORF">SAMN05421854_106310</name>
</gene>